<keyword evidence="3" id="KW-1185">Reference proteome</keyword>
<evidence type="ECO:0000313" key="3">
    <source>
        <dbReference type="Proteomes" id="UP001140949"/>
    </source>
</evidence>
<reference evidence="2" key="2">
    <citation type="submission" date="2023-04" db="EMBL/GenBank/DDBJ databases">
        <authorList>
            <person name="Bruccoleri R.E."/>
            <person name="Oakeley E.J."/>
            <person name="Faust A.-M."/>
            <person name="Dessus-Babus S."/>
            <person name="Altorfer M."/>
            <person name="Burckhardt D."/>
            <person name="Oertli M."/>
            <person name="Naumann U."/>
            <person name="Petersen F."/>
            <person name="Wong J."/>
        </authorList>
    </citation>
    <scope>NUCLEOTIDE SEQUENCE</scope>
    <source>
        <strain evidence="2">GSM-AAB239-AS_SAM_17_03QT</strain>
        <tissue evidence="2">Leaf</tissue>
    </source>
</reference>
<feature type="compositionally biased region" description="Polar residues" evidence="1">
    <location>
        <begin position="1"/>
        <end position="10"/>
    </location>
</feature>
<dbReference type="Proteomes" id="UP001140949">
    <property type="component" value="Unassembled WGS sequence"/>
</dbReference>
<dbReference type="EMBL" id="JANAVB010009398">
    <property type="protein sequence ID" value="KAJ6840545.1"/>
    <property type="molecule type" value="Genomic_DNA"/>
</dbReference>
<sequence length="48" mass="5358">MAGLSRQTEQLPARRPVRARRRASPVLRRLENLGLAAITLSTGKTWVC</sequence>
<evidence type="ECO:0000313" key="2">
    <source>
        <dbReference type="EMBL" id="KAJ6840545.1"/>
    </source>
</evidence>
<organism evidence="2 3">
    <name type="scientific">Iris pallida</name>
    <name type="common">Sweet iris</name>
    <dbReference type="NCBI Taxonomy" id="29817"/>
    <lineage>
        <taxon>Eukaryota</taxon>
        <taxon>Viridiplantae</taxon>
        <taxon>Streptophyta</taxon>
        <taxon>Embryophyta</taxon>
        <taxon>Tracheophyta</taxon>
        <taxon>Spermatophyta</taxon>
        <taxon>Magnoliopsida</taxon>
        <taxon>Liliopsida</taxon>
        <taxon>Asparagales</taxon>
        <taxon>Iridaceae</taxon>
        <taxon>Iridoideae</taxon>
        <taxon>Irideae</taxon>
        <taxon>Iris</taxon>
    </lineage>
</organism>
<evidence type="ECO:0000256" key="1">
    <source>
        <dbReference type="SAM" id="MobiDB-lite"/>
    </source>
</evidence>
<proteinExistence type="predicted"/>
<accession>A0AAX6HJJ2</accession>
<comment type="caution">
    <text evidence="2">The sequence shown here is derived from an EMBL/GenBank/DDBJ whole genome shotgun (WGS) entry which is preliminary data.</text>
</comment>
<name>A0AAX6HJJ2_IRIPA</name>
<feature type="region of interest" description="Disordered" evidence="1">
    <location>
        <begin position="1"/>
        <end position="20"/>
    </location>
</feature>
<gene>
    <name evidence="2" type="ORF">M6B38_310145</name>
</gene>
<protein>
    <submittedName>
        <fullName evidence="2">Pollen-specific leucine-rich repeat extensin-like protein 4</fullName>
    </submittedName>
</protein>
<dbReference type="AlphaFoldDB" id="A0AAX6HJJ2"/>
<reference evidence="2" key="1">
    <citation type="journal article" date="2023" name="GigaByte">
        <title>Genome assembly of the bearded iris, Iris pallida Lam.</title>
        <authorList>
            <person name="Bruccoleri R.E."/>
            <person name="Oakeley E.J."/>
            <person name="Faust A.M.E."/>
            <person name="Altorfer M."/>
            <person name="Dessus-Babus S."/>
            <person name="Burckhardt D."/>
            <person name="Oertli M."/>
            <person name="Naumann U."/>
            <person name="Petersen F."/>
            <person name="Wong J."/>
        </authorList>
    </citation>
    <scope>NUCLEOTIDE SEQUENCE</scope>
    <source>
        <strain evidence="2">GSM-AAB239-AS_SAM_17_03QT</strain>
    </source>
</reference>